<dbReference type="RefSeq" id="WP_142000023.1">
    <property type="nucleotide sequence ID" value="NZ_VFML01000001.1"/>
</dbReference>
<gene>
    <name evidence="1" type="ORF">FB471_4121</name>
</gene>
<protein>
    <submittedName>
        <fullName evidence="1">Dynamin family protein</fullName>
    </submittedName>
</protein>
<evidence type="ECO:0000313" key="2">
    <source>
        <dbReference type="Proteomes" id="UP000320876"/>
    </source>
</evidence>
<dbReference type="EMBL" id="VFML01000001">
    <property type="protein sequence ID" value="TQJ04334.1"/>
    <property type="molecule type" value="Genomic_DNA"/>
</dbReference>
<name>A0A542DMX5_AMYCI</name>
<dbReference type="Proteomes" id="UP000320876">
    <property type="component" value="Unassembled WGS sequence"/>
</dbReference>
<dbReference type="AlphaFoldDB" id="A0A542DMX5"/>
<reference evidence="1 2" key="1">
    <citation type="submission" date="2019-06" db="EMBL/GenBank/DDBJ databases">
        <title>Sequencing the genomes of 1000 actinobacteria strains.</title>
        <authorList>
            <person name="Klenk H.-P."/>
        </authorList>
    </citation>
    <scope>NUCLEOTIDE SEQUENCE [LARGE SCALE GENOMIC DNA]</scope>
    <source>
        <strain evidence="1 2">DSM 45679</strain>
    </source>
</reference>
<comment type="caution">
    <text evidence="1">The sequence shown here is derived from an EMBL/GenBank/DDBJ whole genome shotgun (WGS) entry which is preliminary data.</text>
</comment>
<dbReference type="OrthoDB" id="4379468at2"/>
<evidence type="ECO:0000313" key="1">
    <source>
        <dbReference type="EMBL" id="TQJ04334.1"/>
    </source>
</evidence>
<dbReference type="InterPro" id="IPR027417">
    <property type="entry name" value="P-loop_NTPase"/>
</dbReference>
<dbReference type="SUPFAM" id="SSF52540">
    <property type="entry name" value="P-loop containing nucleoside triphosphate hydrolases"/>
    <property type="match status" value="1"/>
</dbReference>
<proteinExistence type="predicted"/>
<keyword evidence="2" id="KW-1185">Reference proteome</keyword>
<sequence length="476" mass="51096">MSAALAQRTRGLLEQALELYRDSGRATTWLRRHLARLDDPLRLAVLGPQGSGKSTLVNALAGEQVAPIELAGGQPPAWYRAAPEPRAVGYPRSAPPFELAVRRADQAVWLDGEAPPAPVDRVELDWPNRALRELTLADTPGTDLAEAAPVVEGVSTEADAVLFLLPNPARADLGFLRATRQHPIARAAPVHALAVLSRADELGGGRVDALISARQVARRHRRETEAGLLCQDVVAVAGLPAAAGRTLREPEFAALAELARVPRTELEPYLLSADRLAGPDFPAPVDPGTRARLLERFGLFGVRLASALLRRSAVSQAELAARLVARSGLDELRESVGRNFTGRRPALKARSALIALEVVLRMEPRPGSAALAAELERVLAGAHEFRELRTVAELRAGRVTLPGELLAEAVRLLGDEGETPQRRLGLDPAAGEGPCRQAAAEALRRWQEQAENPALPAVTRRTARTVIRTCEALCCA</sequence>
<organism evidence="1 2">
    <name type="scientific">Amycolatopsis cihanbeyliensis</name>
    <dbReference type="NCBI Taxonomy" id="1128664"/>
    <lineage>
        <taxon>Bacteria</taxon>
        <taxon>Bacillati</taxon>
        <taxon>Actinomycetota</taxon>
        <taxon>Actinomycetes</taxon>
        <taxon>Pseudonocardiales</taxon>
        <taxon>Pseudonocardiaceae</taxon>
        <taxon>Amycolatopsis</taxon>
    </lineage>
</organism>
<accession>A0A542DMX5</accession>
<dbReference type="Gene3D" id="3.40.50.300">
    <property type="entry name" value="P-loop containing nucleotide triphosphate hydrolases"/>
    <property type="match status" value="1"/>
</dbReference>